<keyword evidence="1" id="KW-0812">Transmembrane</keyword>
<name>A0A975K1N1_9MYCO</name>
<evidence type="ECO:0000256" key="1">
    <source>
        <dbReference type="SAM" id="Phobius"/>
    </source>
</evidence>
<feature type="transmembrane region" description="Helical" evidence="1">
    <location>
        <begin position="66"/>
        <end position="85"/>
    </location>
</feature>
<dbReference type="AlphaFoldDB" id="A0A975K1N1"/>
<sequence length="94" mass="10420">MVTMTSWASRLFAFTERICPPETCLPVPFGVDYWIYPVMWGGIGVAVAAAVVGPFVSMLRGWYMSFWPIGAIAVITLTSVAGYAMTGFSEQYWH</sequence>
<dbReference type="KEGG" id="mspg:F6B93_09920"/>
<dbReference type="EMBL" id="CP046600">
    <property type="protein sequence ID" value="QUR69714.1"/>
    <property type="molecule type" value="Genomic_DNA"/>
</dbReference>
<evidence type="ECO:0000313" key="2">
    <source>
        <dbReference type="EMBL" id="QUR69714.1"/>
    </source>
</evidence>
<keyword evidence="1" id="KW-1133">Transmembrane helix</keyword>
<dbReference type="Proteomes" id="UP000682202">
    <property type="component" value="Chromosome"/>
</dbReference>
<keyword evidence="3" id="KW-1185">Reference proteome</keyword>
<feature type="transmembrane region" description="Helical" evidence="1">
    <location>
        <begin position="34"/>
        <end position="59"/>
    </location>
</feature>
<reference evidence="2" key="1">
    <citation type="submission" date="2019-12" db="EMBL/GenBank/DDBJ databases">
        <title>Mycobacterium spongiae sp. nov.</title>
        <authorList>
            <person name="Stinear T."/>
        </authorList>
    </citation>
    <scope>NUCLEOTIDE SEQUENCE</scope>
    <source>
        <strain evidence="2">FSD4b-SM</strain>
    </source>
</reference>
<accession>A0A975K1N1</accession>
<evidence type="ECO:0000313" key="3">
    <source>
        <dbReference type="Proteomes" id="UP000682202"/>
    </source>
</evidence>
<organism evidence="2 3">
    <name type="scientific">Mycobacterium spongiae</name>
    <dbReference type="NCBI Taxonomy" id="886343"/>
    <lineage>
        <taxon>Bacteria</taxon>
        <taxon>Bacillati</taxon>
        <taxon>Actinomycetota</taxon>
        <taxon>Actinomycetes</taxon>
        <taxon>Mycobacteriales</taxon>
        <taxon>Mycobacteriaceae</taxon>
        <taxon>Mycobacterium</taxon>
    </lineage>
</organism>
<gene>
    <name evidence="2" type="ORF">F6B93_09920</name>
</gene>
<proteinExistence type="predicted"/>
<keyword evidence="1" id="KW-0472">Membrane</keyword>
<protein>
    <submittedName>
        <fullName evidence="2">Uncharacterized protein</fullName>
    </submittedName>
</protein>